<feature type="region of interest" description="Disordered" evidence="1">
    <location>
        <begin position="62"/>
        <end position="81"/>
    </location>
</feature>
<reference evidence="2" key="1">
    <citation type="submission" date="2014-09" db="EMBL/GenBank/DDBJ databases">
        <authorList>
            <person name="Magalhaes I.L.F."/>
            <person name="Oliveira U."/>
            <person name="Santos F.R."/>
            <person name="Vidigal T.H.D.A."/>
            <person name="Brescovit A.D."/>
            <person name="Santos A.J."/>
        </authorList>
    </citation>
    <scope>NUCLEOTIDE SEQUENCE</scope>
    <source>
        <tissue evidence="2">Shoot tissue taken approximately 20 cm above the soil surface</tissue>
    </source>
</reference>
<protein>
    <submittedName>
        <fullName evidence="2">Uncharacterized protein</fullName>
    </submittedName>
</protein>
<sequence length="139" mass="16114">MASTSTFRFALYLYSSKCINGPRARYPRRYRRRHVPGLQAKAVVVLRAGARRVRPQLHRQRLLARRQSEQQDQRALRRRREPRLHVVRRRAPDRWRVAGVVPGASTGPLQAGRRAARSRSRSAWPRALRSRLLPPVPAS</sequence>
<reference evidence="2" key="2">
    <citation type="journal article" date="2015" name="Data Brief">
        <title>Shoot transcriptome of the giant reed, Arundo donax.</title>
        <authorList>
            <person name="Barrero R.A."/>
            <person name="Guerrero F.D."/>
            <person name="Moolhuijzen P."/>
            <person name="Goolsby J.A."/>
            <person name="Tidwell J."/>
            <person name="Bellgard S.E."/>
            <person name="Bellgard M.I."/>
        </authorList>
    </citation>
    <scope>NUCLEOTIDE SEQUENCE</scope>
    <source>
        <tissue evidence="2">Shoot tissue taken approximately 20 cm above the soil surface</tissue>
    </source>
</reference>
<feature type="region of interest" description="Disordered" evidence="1">
    <location>
        <begin position="100"/>
        <end position="123"/>
    </location>
</feature>
<accession>A0A0A8YKN2</accession>
<organism evidence="2">
    <name type="scientific">Arundo donax</name>
    <name type="common">Giant reed</name>
    <name type="synonym">Donax arundinaceus</name>
    <dbReference type="NCBI Taxonomy" id="35708"/>
    <lineage>
        <taxon>Eukaryota</taxon>
        <taxon>Viridiplantae</taxon>
        <taxon>Streptophyta</taxon>
        <taxon>Embryophyta</taxon>
        <taxon>Tracheophyta</taxon>
        <taxon>Spermatophyta</taxon>
        <taxon>Magnoliopsida</taxon>
        <taxon>Liliopsida</taxon>
        <taxon>Poales</taxon>
        <taxon>Poaceae</taxon>
        <taxon>PACMAD clade</taxon>
        <taxon>Arundinoideae</taxon>
        <taxon>Arundineae</taxon>
        <taxon>Arundo</taxon>
    </lineage>
</organism>
<name>A0A0A8YKN2_ARUDO</name>
<proteinExistence type="predicted"/>
<dbReference type="AlphaFoldDB" id="A0A0A8YKN2"/>
<evidence type="ECO:0000256" key="1">
    <source>
        <dbReference type="SAM" id="MobiDB-lite"/>
    </source>
</evidence>
<dbReference type="EMBL" id="GBRH01271950">
    <property type="protein sequence ID" value="JAD25945.1"/>
    <property type="molecule type" value="Transcribed_RNA"/>
</dbReference>
<evidence type="ECO:0000313" key="2">
    <source>
        <dbReference type="EMBL" id="JAD25945.1"/>
    </source>
</evidence>
<feature type="compositionally biased region" description="Basic and acidic residues" evidence="1">
    <location>
        <begin position="66"/>
        <end position="75"/>
    </location>
</feature>